<protein>
    <submittedName>
        <fullName evidence="1">Uncharacterized protein</fullName>
    </submittedName>
</protein>
<proteinExistence type="predicted"/>
<dbReference type="Proteomes" id="UP000306790">
    <property type="component" value="Unassembled WGS sequence"/>
</dbReference>
<keyword evidence="2" id="KW-1185">Reference proteome</keyword>
<accession>A0ABY2PQI4</accession>
<gene>
    <name evidence="1" type="ORF">DJ535_18645</name>
</gene>
<dbReference type="EMBL" id="QFVP01000013">
    <property type="protein sequence ID" value="THE35297.1"/>
    <property type="molecule type" value="Genomic_DNA"/>
</dbReference>
<reference evidence="1 2" key="1">
    <citation type="submission" date="2018-05" db="EMBL/GenBank/DDBJ databases">
        <title>Isolation and genomic analyses of lactose-positive bacteria from faecal samples of preterm neonates.</title>
        <authorList>
            <person name="Chen Y."/>
            <person name="Brook T.C."/>
            <person name="O'Neill I."/>
            <person name="Soe C.Z."/>
            <person name="Hall L.J."/>
            <person name="Hoyles L."/>
        </authorList>
    </citation>
    <scope>NUCLEOTIDE SEQUENCE [LARGE SCALE GENOMIC DNA]</scope>
    <source>
        <strain evidence="1 2">P080C CL</strain>
    </source>
</reference>
<name>A0ABY2PQI4_9ENTR</name>
<organism evidence="1 2">
    <name type="scientific">Citrobacter murliniae</name>
    <dbReference type="NCBI Taxonomy" id="67829"/>
    <lineage>
        <taxon>Bacteria</taxon>
        <taxon>Pseudomonadati</taxon>
        <taxon>Pseudomonadota</taxon>
        <taxon>Gammaproteobacteria</taxon>
        <taxon>Enterobacterales</taxon>
        <taxon>Enterobacteriaceae</taxon>
        <taxon>Citrobacter</taxon>
        <taxon>Citrobacter freundii complex</taxon>
    </lineage>
</organism>
<dbReference type="RefSeq" id="WP_048221538.1">
    <property type="nucleotide sequence ID" value="NZ_QFVP01000013.1"/>
</dbReference>
<comment type="caution">
    <text evidence="1">The sequence shown here is derived from an EMBL/GenBank/DDBJ whole genome shotgun (WGS) entry which is preliminary data.</text>
</comment>
<evidence type="ECO:0000313" key="1">
    <source>
        <dbReference type="EMBL" id="THE35297.1"/>
    </source>
</evidence>
<evidence type="ECO:0000313" key="2">
    <source>
        <dbReference type="Proteomes" id="UP000306790"/>
    </source>
</evidence>
<sequence length="99" mass="11883">MKRKLRQRNQRWLSIQLRRAKNEGLPFSFFIHFPSMRAATCNGERLKRRGLIRPDWHRALFHQGWGEVPMVGPGGDIYWFIGFDKEQVPIEFQSVRRDE</sequence>